<organism evidence="1 2">
    <name type="scientific">Ligilactobacillus aviarius</name>
    <dbReference type="NCBI Taxonomy" id="1606"/>
    <lineage>
        <taxon>Bacteria</taxon>
        <taxon>Bacillati</taxon>
        <taxon>Bacillota</taxon>
        <taxon>Bacilli</taxon>
        <taxon>Lactobacillales</taxon>
        <taxon>Lactobacillaceae</taxon>
        <taxon>Ligilactobacillus</taxon>
    </lineage>
</organism>
<accession>A0A179CUN7</accession>
<gene>
    <name evidence="1" type="ORF">A3O14_03920</name>
</gene>
<dbReference type="Proteomes" id="UP000078520">
    <property type="component" value="Unassembled WGS sequence"/>
</dbReference>
<dbReference type="PROSITE" id="PS51257">
    <property type="entry name" value="PROKAR_LIPOPROTEIN"/>
    <property type="match status" value="1"/>
</dbReference>
<name>A0A179CUN7_9LACO</name>
<dbReference type="OrthoDB" id="2324198at2"/>
<evidence type="ECO:0000313" key="1">
    <source>
        <dbReference type="EMBL" id="OAQ08367.1"/>
    </source>
</evidence>
<dbReference type="EMBL" id="LVKI01000012">
    <property type="protein sequence ID" value="OAQ08367.1"/>
    <property type="molecule type" value="Genomic_DNA"/>
</dbReference>
<evidence type="ECO:0000313" key="2">
    <source>
        <dbReference type="Proteomes" id="UP000078520"/>
    </source>
</evidence>
<dbReference type="RefSeq" id="WP_064207902.1">
    <property type="nucleotide sequence ID" value="NZ_LVKC01000017.1"/>
</dbReference>
<reference evidence="2" key="1">
    <citation type="submission" date="2016-03" db="EMBL/GenBank/DDBJ databases">
        <authorList>
            <person name="Johnson T.J."/>
            <person name="Youmans B."/>
            <person name="Case K."/>
            <person name="Noll S."/>
        </authorList>
    </citation>
    <scope>NUCLEOTIDE SEQUENCE [LARGE SCALE GENOMIC DNA]</scope>
    <source>
        <strain evidence="2">UMNLAv8</strain>
    </source>
</reference>
<comment type="caution">
    <text evidence="1">The sequence shown here is derived from an EMBL/GenBank/DDBJ whole genome shotgun (WGS) entry which is preliminary data.</text>
</comment>
<protein>
    <recommendedName>
        <fullName evidence="3">Lipoprotein</fullName>
    </recommendedName>
</protein>
<evidence type="ECO:0008006" key="3">
    <source>
        <dbReference type="Google" id="ProtNLM"/>
    </source>
</evidence>
<dbReference type="AlphaFoldDB" id="A0A179CUN7"/>
<sequence>MHKKLGIILTAGLSLFLTGCSKVSLSTTAKTYSPDEMVAVVKGHTANQNTVTYQISNGAKHSVKVHDKTFVIQVPASDQQQKVKITAAHGGQQQQQTVTVNAAKKLGNYQQIVQKYNQMVVMSKLSPQEVQILKAAAALKKAPSSPNPQLMQQMKQAQQVEQRVQQLQSTTKSEQLPVQLNGIHNAVDNSAYTLRLNVKNGDLMGATMMIPVKSFKDKAQAQQFGTAFALFSQALGANGKQVMHEFESKTKNQDKTQTTSKTIINHGIKYSIGFSTTELYVYITKA</sequence>
<proteinExistence type="predicted"/>